<dbReference type="Proteomes" id="UP000018144">
    <property type="component" value="Unassembled WGS sequence"/>
</dbReference>
<dbReference type="Pfam" id="PF00632">
    <property type="entry name" value="HECT"/>
    <property type="match status" value="1"/>
</dbReference>
<dbReference type="STRING" id="1076935.U4LRW7"/>
<dbReference type="PANTHER" id="PTHR45700">
    <property type="entry name" value="UBIQUITIN-PROTEIN LIGASE E3C"/>
    <property type="match status" value="1"/>
</dbReference>
<dbReference type="OMA" id="AENSSWW"/>
<feature type="region of interest" description="Disordered" evidence="6">
    <location>
        <begin position="1"/>
        <end position="138"/>
    </location>
</feature>
<evidence type="ECO:0000256" key="4">
    <source>
        <dbReference type="ARBA" id="ARBA00022786"/>
    </source>
</evidence>
<accession>U4LRW7</accession>
<sequence length="1111" mass="124193">MPWTAAGRLLGIPTSSGSSSRERESRRSSWAPGSTTTTTTTTLSSFLAAPNSGGRSATHTRNKSHNAPNSPSAPVPQEAHLNAPSRSNSTLQLRRSESDLLVGTEATSASQSSGGGVIKRSLSTRRPVSMMAPSKPQPTAGDLITGPCMCCDLTVKWPVQLNNFRCTVCLTINDLKAPPPSDPTAPKPAPISINKVKEIIDTCLREYLERREEWLKKPEAERLVEEQPPTPAQRHTIIDSPRDEPNNSPPLRVSPPPQNGQSSNSELRRAATFAQAPSEGPWTRKLQDAKVFKPLEDYIYNCFTNWECLNSSFVAHNVNSAPDLENAVFDNKEEEIIQPRRDSMEIPVTEKPCEKETLMLTVGRVQRRDRTSSRPERSSKSQEARPNLKPPSGIDWDMAKHFYDVVINAGKNVQSGLWEGGENHYDENVLEDARLEMLKCLLRSTETILKRPGRPLKRAEDIRFLLVILANPLLYAGGQKVKVSRRSEAPSSSTGAEARSPNRSSRPPPAVKNSSGSGAFCHSGILKRLFGIISNLPNDCHHYLVTWFTITPEKHFRRLVELGCSFTTYRITRHDNKRPMRNAATGIVGKLPYSDDWQIRATARVMSLLAVANDNVSGRRRHAKAGFVTTTSAFDSINPASGWKQDAPAYKPGKIVPSSTFYNMRLDYCDLISDFDAWEARVVKFCFCQYPFFLSMGAKIQILEHDARRQMEIQARNAFLTNISNRTSALSQYMVLKVRRECLVEDSLKGISEGAGTLDDLKKGLRIEFAGEEGIDAGGLKKEWFLMLAREVFDPNHGLFIYDEDSAHCYFNPFSFESSEEFYLVGVLLGLAIYNSTILDINLPSYIFRKLIHFAPHTSSAVKGTSGSSAPQHRPPFRRTLSDLASIRPALAVGLQKLLDFEGNVQETFCRDFVAESDRYGEKIIIPLCPNGENRPVTNANRKEFVDLYVKHILDTSVSRQFEPFKRGFYTVCGGNALSLFNPEEIELLVRGSAEPLDVAALKAVAVYDGWGRDVEPEQDVVVKWFWGFFEKLVPEKQRLLLSFITGSDRIPAMGATDLIIKVVCLGGDCERFPVARTCFNMVCLWRYRSRERLERLLWRAVTESEGFGLK</sequence>
<dbReference type="InterPro" id="IPR035983">
    <property type="entry name" value="Hect_E3_ubiquitin_ligase"/>
</dbReference>
<dbReference type="OrthoDB" id="8068875at2759"/>
<dbReference type="InterPro" id="IPR044611">
    <property type="entry name" value="E3A/B/C-like"/>
</dbReference>
<organism evidence="8 9">
    <name type="scientific">Pyronema omphalodes (strain CBS 100304)</name>
    <name type="common">Pyronema confluens</name>
    <dbReference type="NCBI Taxonomy" id="1076935"/>
    <lineage>
        <taxon>Eukaryota</taxon>
        <taxon>Fungi</taxon>
        <taxon>Dikarya</taxon>
        <taxon>Ascomycota</taxon>
        <taxon>Pezizomycotina</taxon>
        <taxon>Pezizomycetes</taxon>
        <taxon>Pezizales</taxon>
        <taxon>Pyronemataceae</taxon>
        <taxon>Pyronema</taxon>
    </lineage>
</organism>
<dbReference type="GO" id="GO:0000209">
    <property type="term" value="P:protein polyubiquitination"/>
    <property type="evidence" value="ECO:0007669"/>
    <property type="project" value="InterPro"/>
</dbReference>
<dbReference type="GO" id="GO:0061630">
    <property type="term" value="F:ubiquitin protein ligase activity"/>
    <property type="evidence" value="ECO:0007669"/>
    <property type="project" value="UniProtKB-EC"/>
</dbReference>
<feature type="compositionally biased region" description="Basic and acidic residues" evidence="6">
    <location>
        <begin position="366"/>
        <end position="383"/>
    </location>
</feature>
<protein>
    <recommendedName>
        <fullName evidence="2">HECT-type E3 ubiquitin transferase</fullName>
        <ecNumber evidence="2">2.3.2.26</ecNumber>
    </recommendedName>
</protein>
<evidence type="ECO:0000256" key="5">
    <source>
        <dbReference type="PROSITE-ProRule" id="PRU00104"/>
    </source>
</evidence>
<feature type="region of interest" description="Disordered" evidence="6">
    <location>
        <begin position="362"/>
        <end position="392"/>
    </location>
</feature>
<feature type="region of interest" description="Disordered" evidence="6">
    <location>
        <begin position="220"/>
        <end position="281"/>
    </location>
</feature>
<feature type="compositionally biased region" description="Basic and acidic residues" evidence="6">
    <location>
        <begin position="236"/>
        <end position="245"/>
    </location>
</feature>
<comment type="catalytic activity">
    <reaction evidence="1">
        <text>S-ubiquitinyl-[E2 ubiquitin-conjugating enzyme]-L-cysteine + [acceptor protein]-L-lysine = [E2 ubiquitin-conjugating enzyme]-L-cysteine + N(6)-ubiquitinyl-[acceptor protein]-L-lysine.</text>
        <dbReference type="EC" id="2.3.2.26"/>
    </reaction>
</comment>
<dbReference type="EMBL" id="HF935724">
    <property type="protein sequence ID" value="CCX32080.1"/>
    <property type="molecule type" value="Genomic_DNA"/>
</dbReference>
<dbReference type="AlphaFoldDB" id="U4LRW7"/>
<feature type="domain" description="HECT" evidence="7">
    <location>
        <begin position="757"/>
        <end position="1111"/>
    </location>
</feature>
<feature type="region of interest" description="Disordered" evidence="6">
    <location>
        <begin position="484"/>
        <end position="516"/>
    </location>
</feature>
<dbReference type="Gene3D" id="3.30.2160.10">
    <property type="entry name" value="Hect, E3 ligase catalytic domain"/>
    <property type="match status" value="1"/>
</dbReference>
<proteinExistence type="predicted"/>
<dbReference type="Gene3D" id="3.90.1750.10">
    <property type="entry name" value="Hect, E3 ligase catalytic domains"/>
    <property type="match status" value="1"/>
</dbReference>
<reference evidence="8 9" key="1">
    <citation type="journal article" date="2013" name="PLoS Genet.">
        <title>The genome and development-dependent transcriptomes of Pyronema confluens: a window into fungal evolution.</title>
        <authorList>
            <person name="Traeger S."/>
            <person name="Altegoer F."/>
            <person name="Freitag M."/>
            <person name="Gabaldon T."/>
            <person name="Kempken F."/>
            <person name="Kumar A."/>
            <person name="Marcet-Houben M."/>
            <person name="Poggeler S."/>
            <person name="Stajich J.E."/>
            <person name="Nowrousian M."/>
        </authorList>
    </citation>
    <scope>NUCLEOTIDE SEQUENCE [LARGE SCALE GENOMIC DNA]</scope>
    <source>
        <strain evidence="9">CBS 100304</strain>
        <tissue evidence="8">Vegetative mycelium</tissue>
    </source>
</reference>
<evidence type="ECO:0000256" key="1">
    <source>
        <dbReference type="ARBA" id="ARBA00000885"/>
    </source>
</evidence>
<dbReference type="EC" id="2.3.2.26" evidence="2"/>
<dbReference type="eggNOG" id="KOG0941">
    <property type="taxonomic scope" value="Eukaryota"/>
</dbReference>
<keyword evidence="9" id="KW-1185">Reference proteome</keyword>
<dbReference type="PROSITE" id="PS50237">
    <property type="entry name" value="HECT"/>
    <property type="match status" value="1"/>
</dbReference>
<name>U4LRW7_PYROM</name>
<feature type="compositionally biased region" description="Polar residues" evidence="6">
    <location>
        <begin position="84"/>
        <end position="93"/>
    </location>
</feature>
<evidence type="ECO:0000256" key="2">
    <source>
        <dbReference type="ARBA" id="ARBA00012485"/>
    </source>
</evidence>
<dbReference type="CDD" id="cd00078">
    <property type="entry name" value="HECTc"/>
    <property type="match status" value="1"/>
</dbReference>
<evidence type="ECO:0000256" key="3">
    <source>
        <dbReference type="ARBA" id="ARBA00022679"/>
    </source>
</evidence>
<keyword evidence="4 5" id="KW-0833">Ubl conjugation pathway</keyword>
<dbReference type="SMART" id="SM00119">
    <property type="entry name" value="HECTc"/>
    <property type="match status" value="1"/>
</dbReference>
<evidence type="ECO:0000259" key="7">
    <source>
        <dbReference type="PROSITE" id="PS50237"/>
    </source>
</evidence>
<dbReference type="InterPro" id="IPR000569">
    <property type="entry name" value="HECT_dom"/>
</dbReference>
<evidence type="ECO:0000256" key="6">
    <source>
        <dbReference type="SAM" id="MobiDB-lite"/>
    </source>
</evidence>
<evidence type="ECO:0000313" key="8">
    <source>
        <dbReference type="EMBL" id="CCX32080.1"/>
    </source>
</evidence>
<gene>
    <name evidence="8" type="ORF">PCON_12350</name>
</gene>
<evidence type="ECO:0000313" key="9">
    <source>
        <dbReference type="Proteomes" id="UP000018144"/>
    </source>
</evidence>
<feature type="active site" description="Glycyl thioester intermediate" evidence="5">
    <location>
        <position position="1079"/>
    </location>
</feature>
<dbReference type="PANTHER" id="PTHR45700:SF8">
    <property type="entry name" value="HECT-TYPE E3 UBIQUITIN TRANSFERASE"/>
    <property type="match status" value="1"/>
</dbReference>
<keyword evidence="3" id="KW-0808">Transferase</keyword>
<dbReference type="Gene3D" id="3.30.2410.10">
    <property type="entry name" value="Hect, E3 ligase catalytic domain"/>
    <property type="match status" value="1"/>
</dbReference>
<dbReference type="SUPFAM" id="SSF56204">
    <property type="entry name" value="Hect, E3 ligase catalytic domain"/>
    <property type="match status" value="1"/>
</dbReference>